<accession>A0A137SS74</accession>
<organism evidence="9 10">
    <name type="scientific">Prevotella bivia</name>
    <dbReference type="NCBI Taxonomy" id="28125"/>
    <lineage>
        <taxon>Bacteria</taxon>
        <taxon>Pseudomonadati</taxon>
        <taxon>Bacteroidota</taxon>
        <taxon>Bacteroidia</taxon>
        <taxon>Bacteroidales</taxon>
        <taxon>Prevotellaceae</taxon>
        <taxon>Prevotella</taxon>
    </lineage>
</organism>
<protein>
    <recommendedName>
        <fullName evidence="6">Thioredoxin</fullName>
    </recommendedName>
</protein>
<dbReference type="InterPro" id="IPR013766">
    <property type="entry name" value="Thioredoxin_domain"/>
</dbReference>
<dbReference type="NCBIfam" id="TIGR01068">
    <property type="entry name" value="thioredoxin"/>
    <property type="match status" value="1"/>
</dbReference>
<dbReference type="PATRIC" id="fig|28125.4.peg.1957"/>
<comment type="caution">
    <text evidence="9">The sequence shown here is derived from an EMBL/GenBank/DDBJ whole genome shotgun (WGS) entry which is preliminary data.</text>
</comment>
<name>A0A137SS74_9BACT</name>
<dbReference type="Gene3D" id="3.40.30.10">
    <property type="entry name" value="Glutaredoxin"/>
    <property type="match status" value="1"/>
</dbReference>
<dbReference type="InterPro" id="IPR005746">
    <property type="entry name" value="Thioredoxin"/>
</dbReference>
<dbReference type="GO" id="GO:0015035">
    <property type="term" value="F:protein-disulfide reductase activity"/>
    <property type="evidence" value="ECO:0007669"/>
    <property type="project" value="UniProtKB-UniRule"/>
</dbReference>
<sequence>MKLSAILIALPLVIGTASCKQQPKQSAEKVANTETKTSNNNNSGKEKKMEVQEMTAQMFKEKVMNYEKNPNTWVFEGDKPVLIDFYATWCGPCKATAPIVEELANEYAGKLDVYKVDVDKQEELAALFGIRSIPTFLFVPKNGKPTLQSGAMSKPQFEEILKTNIFK</sequence>
<evidence type="ECO:0000256" key="3">
    <source>
        <dbReference type="ARBA" id="ARBA00022982"/>
    </source>
</evidence>
<keyword evidence="3" id="KW-0249">Electron transport</keyword>
<dbReference type="CDD" id="cd02947">
    <property type="entry name" value="TRX_family"/>
    <property type="match status" value="1"/>
</dbReference>
<dbReference type="PANTHER" id="PTHR45663:SF11">
    <property type="entry name" value="GEO12009P1"/>
    <property type="match status" value="1"/>
</dbReference>
<dbReference type="PROSITE" id="PS00194">
    <property type="entry name" value="THIOREDOXIN_1"/>
    <property type="match status" value="1"/>
</dbReference>
<dbReference type="Pfam" id="PF00085">
    <property type="entry name" value="Thioredoxin"/>
    <property type="match status" value="1"/>
</dbReference>
<dbReference type="PRINTS" id="PR00421">
    <property type="entry name" value="THIOREDOXIN"/>
</dbReference>
<keyword evidence="4" id="KW-1015">Disulfide bond</keyword>
<dbReference type="GO" id="GO:0005829">
    <property type="term" value="C:cytosol"/>
    <property type="evidence" value="ECO:0007669"/>
    <property type="project" value="TreeGrafter"/>
</dbReference>
<evidence type="ECO:0000313" key="9">
    <source>
        <dbReference type="EMBL" id="KXO15284.1"/>
    </source>
</evidence>
<evidence type="ECO:0000256" key="6">
    <source>
        <dbReference type="NCBIfam" id="TIGR01068"/>
    </source>
</evidence>
<feature type="compositionally biased region" description="Low complexity" evidence="7">
    <location>
        <begin position="32"/>
        <end position="43"/>
    </location>
</feature>
<evidence type="ECO:0000256" key="4">
    <source>
        <dbReference type="ARBA" id="ARBA00023157"/>
    </source>
</evidence>
<gene>
    <name evidence="9" type="ORF">HMPREF3202_01964</name>
</gene>
<dbReference type="SUPFAM" id="SSF52833">
    <property type="entry name" value="Thioredoxin-like"/>
    <property type="match status" value="1"/>
</dbReference>
<dbReference type="PANTHER" id="PTHR45663">
    <property type="entry name" value="GEO12009P1"/>
    <property type="match status" value="1"/>
</dbReference>
<dbReference type="InterPro" id="IPR017937">
    <property type="entry name" value="Thioredoxin_CS"/>
</dbReference>
<evidence type="ECO:0000256" key="5">
    <source>
        <dbReference type="ARBA" id="ARBA00023284"/>
    </source>
</evidence>
<dbReference type="GO" id="GO:0045454">
    <property type="term" value="P:cell redox homeostasis"/>
    <property type="evidence" value="ECO:0007669"/>
    <property type="project" value="TreeGrafter"/>
</dbReference>
<dbReference type="eggNOG" id="COG3118">
    <property type="taxonomic scope" value="Bacteria"/>
</dbReference>
<dbReference type="FunFam" id="3.40.30.10:FF:000001">
    <property type="entry name" value="Thioredoxin"/>
    <property type="match status" value="1"/>
</dbReference>
<dbReference type="EMBL" id="LTAG01000111">
    <property type="protein sequence ID" value="KXO15284.1"/>
    <property type="molecule type" value="Genomic_DNA"/>
</dbReference>
<dbReference type="InterPro" id="IPR036249">
    <property type="entry name" value="Thioredoxin-like_sf"/>
</dbReference>
<dbReference type="Proteomes" id="UP000070093">
    <property type="component" value="Unassembled WGS sequence"/>
</dbReference>
<evidence type="ECO:0000313" key="10">
    <source>
        <dbReference type="Proteomes" id="UP000070093"/>
    </source>
</evidence>
<proteinExistence type="inferred from homology"/>
<dbReference type="AlphaFoldDB" id="A0A137SS74"/>
<keyword evidence="5" id="KW-0676">Redox-active center</keyword>
<dbReference type="STRING" id="28125.HMPREF3202_01964"/>
<evidence type="ECO:0000256" key="2">
    <source>
        <dbReference type="ARBA" id="ARBA00022448"/>
    </source>
</evidence>
<feature type="domain" description="Thioredoxin" evidence="8">
    <location>
        <begin position="24"/>
        <end position="166"/>
    </location>
</feature>
<keyword evidence="2" id="KW-0813">Transport</keyword>
<evidence type="ECO:0000259" key="8">
    <source>
        <dbReference type="PROSITE" id="PS51352"/>
    </source>
</evidence>
<evidence type="ECO:0000256" key="1">
    <source>
        <dbReference type="ARBA" id="ARBA00008987"/>
    </source>
</evidence>
<dbReference type="RefSeq" id="WP_061315411.1">
    <property type="nucleotide sequence ID" value="NZ_CAUPGI010000014.1"/>
</dbReference>
<dbReference type="PROSITE" id="PS51257">
    <property type="entry name" value="PROKAR_LIPOPROTEIN"/>
    <property type="match status" value="1"/>
</dbReference>
<comment type="similarity">
    <text evidence="1">Belongs to the thioredoxin family.</text>
</comment>
<evidence type="ECO:0000256" key="7">
    <source>
        <dbReference type="SAM" id="MobiDB-lite"/>
    </source>
</evidence>
<dbReference type="PROSITE" id="PS51352">
    <property type="entry name" value="THIOREDOXIN_2"/>
    <property type="match status" value="1"/>
</dbReference>
<reference evidence="9 10" key="1">
    <citation type="submission" date="2016-02" db="EMBL/GenBank/DDBJ databases">
        <authorList>
            <person name="Wen L."/>
            <person name="He K."/>
            <person name="Yang H."/>
        </authorList>
    </citation>
    <scope>NUCLEOTIDE SEQUENCE [LARGE SCALE GENOMIC DNA]</scope>
    <source>
        <strain evidence="9 10">GED7880</strain>
    </source>
</reference>
<feature type="region of interest" description="Disordered" evidence="7">
    <location>
        <begin position="25"/>
        <end position="49"/>
    </location>
</feature>